<evidence type="ECO:0000313" key="2">
    <source>
        <dbReference type="EMBL" id="MBC5841901.1"/>
    </source>
</evidence>
<feature type="domain" description="Glutamine amidotransferase" evidence="1">
    <location>
        <begin position="54"/>
        <end position="210"/>
    </location>
</feature>
<proteinExistence type="predicted"/>
<gene>
    <name evidence="2" type="ORF">H8R23_10830</name>
</gene>
<sequence length="276" mass="31913">MSTKKITIALLDMYDGVPNQGMRCIIDIISRFEPIVGFKIFDVRGKGELPEISKYDIYISTGGPGNPLVGDGNWDVKYYSFIDELNTWNAENNIKKHVLFICHSFQMACKHFGLAEITKRNDTSFGVMTMHKTKEGLHDSLFEGLADPFYAIDSRDYQVVQPNLNVFKKKGATIISLEKIRDHVQYERAIMAVRFTPYFVGTQFHPEADPISFISHLRNKEAKDRIREMKGKRKFRNMLEDLLDDDKIYRTNETLIPNFLRTAINDLIRTKKIMSN</sequence>
<dbReference type="InterPro" id="IPR017926">
    <property type="entry name" value="GATASE"/>
</dbReference>
<evidence type="ECO:0000313" key="3">
    <source>
        <dbReference type="Proteomes" id="UP000629963"/>
    </source>
</evidence>
<dbReference type="Proteomes" id="UP000629963">
    <property type="component" value="Unassembled WGS sequence"/>
</dbReference>
<accession>A0ABR7J8N4</accession>
<name>A0ABR7J8N4_9FLAO</name>
<comment type="caution">
    <text evidence="2">The sequence shown here is derived from an EMBL/GenBank/DDBJ whole genome shotgun (WGS) entry which is preliminary data.</text>
</comment>
<evidence type="ECO:0000259" key="1">
    <source>
        <dbReference type="Pfam" id="PF00117"/>
    </source>
</evidence>
<organism evidence="2 3">
    <name type="scientific">Flavobacterium kayseriense</name>
    <dbReference type="NCBI Taxonomy" id="2764714"/>
    <lineage>
        <taxon>Bacteria</taxon>
        <taxon>Pseudomonadati</taxon>
        <taxon>Bacteroidota</taxon>
        <taxon>Flavobacteriia</taxon>
        <taxon>Flavobacteriales</taxon>
        <taxon>Flavobacteriaceae</taxon>
        <taxon>Flavobacterium</taxon>
    </lineage>
</organism>
<dbReference type="InterPro" id="IPR029062">
    <property type="entry name" value="Class_I_gatase-like"/>
</dbReference>
<dbReference type="EMBL" id="JACRUJ010000003">
    <property type="protein sequence ID" value="MBC5841901.1"/>
    <property type="molecule type" value="Genomic_DNA"/>
</dbReference>
<dbReference type="PROSITE" id="PS51273">
    <property type="entry name" value="GATASE_TYPE_1"/>
    <property type="match status" value="1"/>
</dbReference>
<dbReference type="Gene3D" id="3.40.50.880">
    <property type="match status" value="1"/>
</dbReference>
<dbReference type="SUPFAM" id="SSF52317">
    <property type="entry name" value="Class I glutamine amidotransferase-like"/>
    <property type="match status" value="1"/>
</dbReference>
<dbReference type="RefSeq" id="WP_187010397.1">
    <property type="nucleotide sequence ID" value="NZ_JACRUI010000003.1"/>
</dbReference>
<protein>
    <submittedName>
        <fullName evidence="2">Homoserine O-succinyltransferase</fullName>
    </submittedName>
</protein>
<dbReference type="Pfam" id="PF00117">
    <property type="entry name" value="GATase"/>
    <property type="match status" value="1"/>
</dbReference>
<keyword evidence="3" id="KW-1185">Reference proteome</keyword>
<reference evidence="2 3" key="1">
    <citation type="submission" date="2020-08" db="EMBL/GenBank/DDBJ databases">
        <title>Description of novel Flavobacterium F-380 isolate.</title>
        <authorList>
            <person name="Saticioglu I.B."/>
            <person name="Duman M."/>
            <person name="Altun S."/>
        </authorList>
    </citation>
    <scope>NUCLEOTIDE SEQUENCE [LARGE SCALE GENOMIC DNA]</scope>
    <source>
        <strain evidence="2 3">F-380</strain>
    </source>
</reference>